<sequence>MNEAPLRDDPAILELLYQPLVLEDAMNRVLRGHRDGAGEPLGIPTDSMLPSFEAHKCFANKLAQVLDCERGGRTVTALTILQGDNSQPVYIIASNQRSHEQLQDAQKFLTELLGFVHTNPSRLNSKPLLKKVVGIIIMFNFPRFQAYLINLRKCLEACIVDCRAGIKSLIILSDCDTLLNAIRTNKGSTIDESILQQTDDRNASNLEDWQELRHYLGRLHSYRQAAEVILAANDRWPKLFQDFQVLAIPCDRKASNPFLNRQLTAETVVRNMLWDDENPRPYLRQVRVLNAIGLSAEMKDIVNRTTFRPFVHAEVQIHAALIRQDIFRSSNFWNGYKYIGCSKPTCRLCSYYFFERGDGIQVRPSHHNIYLHWRLPDVYSSQGQVALRTHRQLLEQITQRVRKDAKLILDERLPSRRKHDSSDRSSIPSLLYPYNQDSVSSLDNLGSEASWSDIGTSASGGAVPRSFNGDSLGQLVREDDEDVLDIEELEKALRIGD</sequence>
<accession>A0ABR1SBI3</accession>
<dbReference type="EMBL" id="JAQQWI010000007">
    <property type="protein sequence ID" value="KAK8029216.1"/>
    <property type="molecule type" value="Genomic_DNA"/>
</dbReference>
<keyword evidence="2" id="KW-1185">Reference proteome</keyword>
<dbReference type="Pfam" id="PF14441">
    <property type="entry name" value="OTT_1508_deam"/>
    <property type="match status" value="1"/>
</dbReference>
<dbReference type="Proteomes" id="UP001396898">
    <property type="component" value="Unassembled WGS sequence"/>
</dbReference>
<evidence type="ECO:0000313" key="2">
    <source>
        <dbReference type="Proteomes" id="UP001396898"/>
    </source>
</evidence>
<organism evidence="1 2">
    <name type="scientific">Apiospora marii</name>
    <dbReference type="NCBI Taxonomy" id="335849"/>
    <lineage>
        <taxon>Eukaryota</taxon>
        <taxon>Fungi</taxon>
        <taxon>Dikarya</taxon>
        <taxon>Ascomycota</taxon>
        <taxon>Pezizomycotina</taxon>
        <taxon>Sordariomycetes</taxon>
        <taxon>Xylariomycetidae</taxon>
        <taxon>Amphisphaeriales</taxon>
        <taxon>Apiosporaceae</taxon>
        <taxon>Apiospora</taxon>
    </lineage>
</organism>
<gene>
    <name evidence="1" type="ORF">PG991_006272</name>
</gene>
<evidence type="ECO:0000313" key="1">
    <source>
        <dbReference type="EMBL" id="KAK8029216.1"/>
    </source>
</evidence>
<dbReference type="PANTHER" id="PTHR42037">
    <property type="match status" value="1"/>
</dbReference>
<proteinExistence type="predicted"/>
<dbReference type="PANTHER" id="PTHR42037:SF1">
    <property type="match status" value="1"/>
</dbReference>
<comment type="caution">
    <text evidence="1">The sequence shown here is derived from an EMBL/GenBank/DDBJ whole genome shotgun (WGS) entry which is preliminary data.</text>
</comment>
<name>A0ABR1SBI3_9PEZI</name>
<dbReference type="InterPro" id="IPR027796">
    <property type="entry name" value="OTT_1508_deam-like"/>
</dbReference>
<protein>
    <submittedName>
        <fullName evidence="1">Uncharacterized protein</fullName>
    </submittedName>
</protein>
<reference evidence="1 2" key="1">
    <citation type="submission" date="2023-01" db="EMBL/GenBank/DDBJ databases">
        <title>Analysis of 21 Apiospora genomes using comparative genomics revels a genus with tremendous synthesis potential of carbohydrate active enzymes and secondary metabolites.</title>
        <authorList>
            <person name="Sorensen T."/>
        </authorList>
    </citation>
    <scope>NUCLEOTIDE SEQUENCE [LARGE SCALE GENOMIC DNA]</scope>
    <source>
        <strain evidence="1 2">CBS 20057</strain>
    </source>
</reference>